<dbReference type="PANTHER" id="PTHR30383">
    <property type="entry name" value="THIOESTERASE 1/PROTEASE 1/LYSOPHOSPHOLIPASE L1"/>
    <property type="match status" value="1"/>
</dbReference>
<dbReference type="Proteomes" id="UP000279089">
    <property type="component" value="Unassembled WGS sequence"/>
</dbReference>
<evidence type="ECO:0000256" key="1">
    <source>
        <dbReference type="SAM" id="SignalP"/>
    </source>
</evidence>
<dbReference type="GO" id="GO:0004622">
    <property type="term" value="F:phosphatidylcholine lysophospholipase activity"/>
    <property type="evidence" value="ECO:0007669"/>
    <property type="project" value="TreeGrafter"/>
</dbReference>
<accession>A0A3N4MGH1</accession>
<proteinExistence type="predicted"/>
<keyword evidence="4" id="KW-1185">Reference proteome</keyword>
<evidence type="ECO:0000313" key="3">
    <source>
        <dbReference type="EMBL" id="RPD42951.1"/>
    </source>
</evidence>
<dbReference type="EMBL" id="RMBX01000001">
    <property type="protein sequence ID" value="RPD42951.1"/>
    <property type="molecule type" value="Genomic_DNA"/>
</dbReference>
<feature type="signal peptide" evidence="1">
    <location>
        <begin position="1"/>
        <end position="21"/>
    </location>
</feature>
<keyword evidence="1" id="KW-0732">Signal</keyword>
<feature type="chain" id="PRO_5018149067" evidence="1">
    <location>
        <begin position="22"/>
        <end position="463"/>
    </location>
</feature>
<keyword evidence="3" id="KW-0378">Hydrolase</keyword>
<dbReference type="Gene3D" id="2.60.120.260">
    <property type="entry name" value="Galactose-binding domain-like"/>
    <property type="match status" value="1"/>
</dbReference>
<dbReference type="InterPro" id="IPR036514">
    <property type="entry name" value="SGNH_hydro_sf"/>
</dbReference>
<dbReference type="OrthoDB" id="9796689at2"/>
<evidence type="ECO:0000259" key="2">
    <source>
        <dbReference type="Pfam" id="PF13472"/>
    </source>
</evidence>
<sequence length="463" mass="49525">MKQKRIIAGLLLLLVSGHVAAQSSQDLIAASQAGASPLFFQAGAGVPPVSTGNFSDSRECIARNGLPHFFKKAAAGKPLVIGFIGGSITQGNAGYRPQALRYLQAMYPGADIKGLNAGVSGTGTDLGACRIQEQLLRHHPDLVFVEFAVNGAYAKGMEGIVRQIRQQGPEADICLIYTITGNQTQLYASGNIPENIKGLEKIADHYGLPSVHMGLEASLLEKEGKLIWKGNGADSTRILFSNDGIHPLREGGNLYAAAIARGLEKMKPMQKTTSSNTLPAPLFPDNWQDAGMYAPGQIATFSGGWQSASIPQFSAWFPAIQKADTPGASFTFRFKGSAFGIFDVGGPEAGQIIIQVNGKDMQTVSPPEPGTQVYQLEPGDSIPVNRFNSYCNNRYRGQHQLFTLEPGEYTVTVRLSSQKADKAAILGPGQADDIGRHPEKYARTVLYLGKILIKGTPVLNGNP</sequence>
<dbReference type="CDD" id="cd00229">
    <property type="entry name" value="SGNH_hydrolase"/>
    <property type="match status" value="1"/>
</dbReference>
<protein>
    <submittedName>
        <fullName evidence="3">SGNH/GDSL hydrolase family protein</fullName>
    </submittedName>
</protein>
<name>A0A3N4MGH1_9BACT</name>
<dbReference type="InterPro" id="IPR051532">
    <property type="entry name" value="Ester_Hydrolysis_Enzymes"/>
</dbReference>
<comment type="caution">
    <text evidence="3">The sequence shown here is derived from an EMBL/GenBank/DDBJ whole genome shotgun (WGS) entry which is preliminary data.</text>
</comment>
<organism evidence="3 4">
    <name type="scientific">Chitinophaga barathri</name>
    <dbReference type="NCBI Taxonomy" id="1647451"/>
    <lineage>
        <taxon>Bacteria</taxon>
        <taxon>Pseudomonadati</taxon>
        <taxon>Bacteroidota</taxon>
        <taxon>Chitinophagia</taxon>
        <taxon>Chitinophagales</taxon>
        <taxon>Chitinophagaceae</taxon>
        <taxon>Chitinophaga</taxon>
    </lineage>
</organism>
<dbReference type="SUPFAM" id="SSF52266">
    <property type="entry name" value="SGNH hydrolase"/>
    <property type="match status" value="1"/>
</dbReference>
<feature type="domain" description="SGNH hydrolase-type esterase" evidence="2">
    <location>
        <begin position="83"/>
        <end position="251"/>
    </location>
</feature>
<dbReference type="Pfam" id="PF13472">
    <property type="entry name" value="Lipase_GDSL_2"/>
    <property type="match status" value="1"/>
</dbReference>
<dbReference type="AlphaFoldDB" id="A0A3N4MGH1"/>
<dbReference type="RefSeq" id="WP_120514223.1">
    <property type="nucleotide sequence ID" value="NZ_QXZY01000001.1"/>
</dbReference>
<dbReference type="InterPro" id="IPR013830">
    <property type="entry name" value="SGNH_hydro"/>
</dbReference>
<dbReference type="Gene3D" id="3.40.50.1110">
    <property type="entry name" value="SGNH hydrolase"/>
    <property type="match status" value="1"/>
</dbReference>
<dbReference type="PANTHER" id="PTHR30383:SF28">
    <property type="entry name" value="LIPASE_ACYLHYDROLASE"/>
    <property type="match status" value="1"/>
</dbReference>
<gene>
    <name evidence="3" type="ORF">EG028_01255</name>
</gene>
<reference evidence="4" key="1">
    <citation type="submission" date="2018-11" db="EMBL/GenBank/DDBJ databases">
        <title>Chitinophaga lutea sp.nov., isolate from arsenic contaminated soil.</title>
        <authorList>
            <person name="Zong Y."/>
        </authorList>
    </citation>
    <scope>NUCLEOTIDE SEQUENCE [LARGE SCALE GENOMIC DNA]</scope>
    <source>
        <strain evidence="4">YLT18</strain>
    </source>
</reference>
<evidence type="ECO:0000313" key="4">
    <source>
        <dbReference type="Proteomes" id="UP000279089"/>
    </source>
</evidence>